<feature type="domain" description="Tc1-like transposase DDE" evidence="2">
    <location>
        <begin position="209"/>
        <end position="346"/>
    </location>
</feature>
<dbReference type="InterPro" id="IPR038717">
    <property type="entry name" value="Tc1-like_DDE_dom"/>
</dbReference>
<accession>A0A4Q2DP29</accession>
<dbReference type="Gene3D" id="3.30.420.10">
    <property type="entry name" value="Ribonuclease H-like superfamily/Ribonuclease H"/>
    <property type="match status" value="1"/>
</dbReference>
<dbReference type="SUPFAM" id="SSF46689">
    <property type="entry name" value="Homeodomain-like"/>
    <property type="match status" value="1"/>
</dbReference>
<evidence type="ECO:0000259" key="1">
    <source>
        <dbReference type="Pfam" id="PF06056"/>
    </source>
</evidence>
<dbReference type="GO" id="GO:0003676">
    <property type="term" value="F:nucleic acid binding"/>
    <property type="evidence" value="ECO:0007669"/>
    <property type="project" value="InterPro"/>
</dbReference>
<dbReference type="InterPro" id="IPR047655">
    <property type="entry name" value="Transpos_IS630-like"/>
</dbReference>
<dbReference type="Pfam" id="PF06056">
    <property type="entry name" value="Terminase_5"/>
    <property type="match status" value="1"/>
</dbReference>
<dbReference type="NCBIfam" id="NF033545">
    <property type="entry name" value="transpos_IS630"/>
    <property type="match status" value="1"/>
</dbReference>
<dbReference type="Proteomes" id="UP000290288">
    <property type="component" value="Unassembled WGS sequence"/>
</dbReference>
<comment type="caution">
    <text evidence="3">The sequence shown here is derived from an EMBL/GenBank/DDBJ whole genome shotgun (WGS) entry which is preliminary data.</text>
</comment>
<dbReference type="STRING" id="2316362.A0A4Q2DP29"/>
<evidence type="ECO:0000313" key="4">
    <source>
        <dbReference type="Proteomes" id="UP000290288"/>
    </source>
</evidence>
<dbReference type="AlphaFoldDB" id="A0A4Q2DP29"/>
<gene>
    <name evidence="3" type="ORF">EST38_g5276</name>
</gene>
<evidence type="ECO:0000259" key="2">
    <source>
        <dbReference type="Pfam" id="PF13358"/>
    </source>
</evidence>
<evidence type="ECO:0000313" key="3">
    <source>
        <dbReference type="EMBL" id="RXW20585.1"/>
    </source>
</evidence>
<dbReference type="EMBL" id="SDEE01000142">
    <property type="protein sequence ID" value="RXW20585.1"/>
    <property type="molecule type" value="Genomic_DNA"/>
</dbReference>
<keyword evidence="4" id="KW-1185">Reference proteome</keyword>
<proteinExistence type="predicted"/>
<dbReference type="PANTHER" id="PTHR46564:SF1">
    <property type="entry name" value="TRANSPOSASE"/>
    <property type="match status" value="1"/>
</dbReference>
<dbReference type="InterPro" id="IPR010332">
    <property type="entry name" value="ATPase_terminase-su_N"/>
</dbReference>
<organism evidence="3 4">
    <name type="scientific">Candolleomyces aberdarensis</name>
    <dbReference type="NCBI Taxonomy" id="2316362"/>
    <lineage>
        <taxon>Eukaryota</taxon>
        <taxon>Fungi</taxon>
        <taxon>Dikarya</taxon>
        <taxon>Basidiomycota</taxon>
        <taxon>Agaricomycotina</taxon>
        <taxon>Agaricomycetes</taxon>
        <taxon>Agaricomycetidae</taxon>
        <taxon>Agaricales</taxon>
        <taxon>Agaricineae</taxon>
        <taxon>Psathyrellaceae</taxon>
        <taxon>Candolleomyces</taxon>
    </lineage>
</organism>
<dbReference type="OrthoDB" id="2266637at2759"/>
<reference evidence="3 4" key="1">
    <citation type="submission" date="2019-01" db="EMBL/GenBank/DDBJ databases">
        <title>Draft genome sequence of Psathyrella aberdarensis IHI B618.</title>
        <authorList>
            <person name="Buettner E."/>
            <person name="Kellner H."/>
        </authorList>
    </citation>
    <scope>NUCLEOTIDE SEQUENCE [LARGE SCALE GENOMIC DNA]</scope>
    <source>
        <strain evidence="3 4">IHI B618</strain>
    </source>
</reference>
<protein>
    <submittedName>
        <fullName evidence="3">Uncharacterized protein</fullName>
    </submittedName>
</protein>
<dbReference type="InterPro" id="IPR009057">
    <property type="entry name" value="Homeodomain-like_sf"/>
</dbReference>
<dbReference type="Pfam" id="PF13358">
    <property type="entry name" value="DDE_3"/>
    <property type="match status" value="1"/>
</dbReference>
<name>A0A4Q2DP29_9AGAR</name>
<feature type="domain" description="Terminase ATPase subunit N-terminal" evidence="1">
    <location>
        <begin position="72"/>
        <end position="103"/>
    </location>
</feature>
<dbReference type="PANTHER" id="PTHR46564">
    <property type="entry name" value="TRANSPOSASE"/>
    <property type="match status" value="1"/>
</dbReference>
<sequence length="385" mass="43563">MLLQLALRFPSSSPPSSLLALGLPSLSAILSRQCIRTVATVPALIVLPAYSDLASISRLGTMVYRRISKDFKECAVSLWQRGWDVNDIADILCVSRASIYRWQAYLDDYGTVIRPSIRGAPRILSRLVMTALHTLFETDHDLYLDEIVYWLAINHNISISRTALHDNLKQAGLTRKLLHKVAIERDEQLRQQWKDFIAGDDVSGHGLEFICVDETSKDERTFARRYGRALRGERAELTDVFVRGDRYSLLCAMAVDGYIAAEAIEGSFDSLQFYHFIEEQVLPQMNPFPDSRSVLVLDNCRIHHTDPLIAIIHAAGCLILYLPAYSPDLNPIEESFSTIKAYIRRHGTTLRQAEDPIAMLLDVCGCITPEMCYGWFRHAGYIRQA</sequence>
<dbReference type="InterPro" id="IPR036397">
    <property type="entry name" value="RNaseH_sf"/>
</dbReference>